<keyword evidence="1" id="KW-0472">Membrane</keyword>
<feature type="transmembrane region" description="Helical" evidence="1">
    <location>
        <begin position="6"/>
        <end position="27"/>
    </location>
</feature>
<evidence type="ECO:0000313" key="3">
    <source>
        <dbReference type="Proteomes" id="UP000636755"/>
    </source>
</evidence>
<organism evidence="2 3">
    <name type="scientific">Ruminococcus intestinalis</name>
    <dbReference type="NCBI Taxonomy" id="2763066"/>
    <lineage>
        <taxon>Bacteria</taxon>
        <taxon>Bacillati</taxon>
        <taxon>Bacillota</taxon>
        <taxon>Clostridia</taxon>
        <taxon>Eubacteriales</taxon>
        <taxon>Oscillospiraceae</taxon>
        <taxon>Ruminococcus</taxon>
    </lineage>
</organism>
<reference evidence="2 3" key="1">
    <citation type="submission" date="2020-08" db="EMBL/GenBank/DDBJ databases">
        <title>Genome public.</title>
        <authorList>
            <person name="Liu C."/>
            <person name="Sun Q."/>
        </authorList>
    </citation>
    <scope>NUCLEOTIDE SEQUENCE [LARGE SCALE GENOMIC DNA]</scope>
    <source>
        <strain evidence="2 3">NSJ-71</strain>
    </source>
</reference>
<feature type="transmembrane region" description="Helical" evidence="1">
    <location>
        <begin position="39"/>
        <end position="57"/>
    </location>
</feature>
<dbReference type="RefSeq" id="WP_186934523.1">
    <property type="nucleotide sequence ID" value="NZ_JACOPS010000001.1"/>
</dbReference>
<keyword evidence="1" id="KW-1133">Transmembrane helix</keyword>
<gene>
    <name evidence="2" type="ORF">H8R91_00970</name>
</gene>
<comment type="caution">
    <text evidence="2">The sequence shown here is derived from an EMBL/GenBank/DDBJ whole genome shotgun (WGS) entry which is preliminary data.</text>
</comment>
<feature type="transmembrane region" description="Helical" evidence="1">
    <location>
        <begin position="69"/>
        <end position="86"/>
    </location>
</feature>
<protein>
    <submittedName>
        <fullName evidence="2">Uncharacterized protein</fullName>
    </submittedName>
</protein>
<feature type="transmembrane region" description="Helical" evidence="1">
    <location>
        <begin position="143"/>
        <end position="163"/>
    </location>
</feature>
<name>A0ABR7HHW9_9FIRM</name>
<evidence type="ECO:0000256" key="1">
    <source>
        <dbReference type="SAM" id="Phobius"/>
    </source>
</evidence>
<dbReference type="Proteomes" id="UP000636755">
    <property type="component" value="Unassembled WGS sequence"/>
</dbReference>
<keyword evidence="3" id="KW-1185">Reference proteome</keyword>
<sequence>MSKKILIGDMGLLLYNAVLLFISRILYDNKILYPYNYPLHILFAVLLICGAVGFQIFSYNAECKNVSRTNIAISLVMCCLIFLAVINKNISYIGNNAVNTMTAFGMFGFQVARYLKSIVCYYDVYGEFPPLLDKIKYIRNIELSFAPALATIFSVLSIVFLIFTA</sequence>
<dbReference type="EMBL" id="JACOPS010000001">
    <property type="protein sequence ID" value="MBC5727116.1"/>
    <property type="molecule type" value="Genomic_DNA"/>
</dbReference>
<proteinExistence type="predicted"/>
<accession>A0ABR7HHW9</accession>
<keyword evidence="1" id="KW-0812">Transmembrane</keyword>
<evidence type="ECO:0000313" key="2">
    <source>
        <dbReference type="EMBL" id="MBC5727116.1"/>
    </source>
</evidence>